<sequence length="342" mass="36853">MPDSDAPLDEPAAAAAALERWDVTPGAPLRLLALSENATYLVEPPGGPRLVLRLARPGYRTREEVASEVAWVRSLRAGGVVRTPAVLPTRDGGHVAAFRYGGRTRLAVLSEHVPGGPPPEAPLPQDLERLGALAARMHAHARSWPRPPGFTRPRWDWSTCLGPDGHWGRWQDGPDLDDAGRAVLAAAADLARARLAAYGDGPDRFGLVHGDMRRANLVAPPDHVEHGVVVIDFDDCGESWFLWDAAATLSFLEHRPDLPALLAAWVRGYRSEADLTAEDEAVLPSLVLVRRMLLLAWVGSHAEVEQARSVRAGFARGTANLARRYLASGGATTGARSPRAGR</sequence>
<feature type="domain" description="Aminoglycoside phosphotransferase" evidence="2">
    <location>
        <begin position="35"/>
        <end position="273"/>
    </location>
</feature>
<evidence type="ECO:0000259" key="2">
    <source>
        <dbReference type="Pfam" id="PF01636"/>
    </source>
</evidence>
<protein>
    <submittedName>
        <fullName evidence="3">Aminoglycoside phosphotransferase</fullName>
    </submittedName>
</protein>
<dbReference type="EMBL" id="QZEZ01000011">
    <property type="protein sequence ID" value="RJK92967.1"/>
    <property type="molecule type" value="Genomic_DNA"/>
</dbReference>
<dbReference type="RefSeq" id="WP_119951853.1">
    <property type="nucleotide sequence ID" value="NZ_QZEZ01000011.1"/>
</dbReference>
<dbReference type="OrthoDB" id="241498at2"/>
<organism evidence="3 4">
    <name type="scientific">Vallicoccus soli</name>
    <dbReference type="NCBI Taxonomy" id="2339232"/>
    <lineage>
        <taxon>Bacteria</taxon>
        <taxon>Bacillati</taxon>
        <taxon>Actinomycetota</taxon>
        <taxon>Actinomycetes</taxon>
        <taxon>Motilibacterales</taxon>
        <taxon>Vallicoccaceae</taxon>
        <taxon>Vallicoccus</taxon>
    </lineage>
</organism>
<dbReference type="Gene3D" id="3.90.1200.10">
    <property type="match status" value="1"/>
</dbReference>
<dbReference type="Proteomes" id="UP000265614">
    <property type="component" value="Unassembled WGS sequence"/>
</dbReference>
<evidence type="ECO:0000313" key="4">
    <source>
        <dbReference type="Proteomes" id="UP000265614"/>
    </source>
</evidence>
<proteinExistence type="inferred from homology"/>
<dbReference type="PANTHER" id="PTHR21064:SF6">
    <property type="entry name" value="AMINOGLYCOSIDE PHOSPHOTRANSFERASE DOMAIN-CONTAINING PROTEIN"/>
    <property type="match status" value="1"/>
</dbReference>
<name>A0A3A3YY49_9ACTN</name>
<keyword evidence="3" id="KW-0808">Transferase</keyword>
<dbReference type="PANTHER" id="PTHR21064">
    <property type="entry name" value="AMINOGLYCOSIDE PHOSPHOTRANSFERASE DOMAIN-CONTAINING PROTEIN-RELATED"/>
    <property type="match status" value="1"/>
</dbReference>
<dbReference type="InterPro" id="IPR011009">
    <property type="entry name" value="Kinase-like_dom_sf"/>
</dbReference>
<evidence type="ECO:0000256" key="1">
    <source>
        <dbReference type="ARBA" id="ARBA00038240"/>
    </source>
</evidence>
<dbReference type="GO" id="GO:0004413">
    <property type="term" value="F:homoserine kinase activity"/>
    <property type="evidence" value="ECO:0007669"/>
    <property type="project" value="TreeGrafter"/>
</dbReference>
<dbReference type="Pfam" id="PF01636">
    <property type="entry name" value="APH"/>
    <property type="match status" value="1"/>
</dbReference>
<comment type="caution">
    <text evidence="3">The sequence shown here is derived from an EMBL/GenBank/DDBJ whole genome shotgun (WGS) entry which is preliminary data.</text>
</comment>
<accession>A0A3A3YY49</accession>
<dbReference type="InterPro" id="IPR050249">
    <property type="entry name" value="Pseudomonas-type_ThrB"/>
</dbReference>
<reference evidence="3 4" key="1">
    <citation type="submission" date="2018-09" db="EMBL/GenBank/DDBJ databases">
        <title>YIM 75000 draft genome.</title>
        <authorList>
            <person name="Tang S."/>
            <person name="Feng Y."/>
        </authorList>
    </citation>
    <scope>NUCLEOTIDE SEQUENCE [LARGE SCALE GENOMIC DNA]</scope>
    <source>
        <strain evidence="3 4">YIM 75000</strain>
    </source>
</reference>
<comment type="similarity">
    <text evidence="1">Belongs to the pseudomonas-type ThrB family.</text>
</comment>
<dbReference type="SUPFAM" id="SSF56112">
    <property type="entry name" value="Protein kinase-like (PK-like)"/>
    <property type="match status" value="1"/>
</dbReference>
<gene>
    <name evidence="3" type="ORF">D5H78_17845</name>
</gene>
<keyword evidence="4" id="KW-1185">Reference proteome</keyword>
<dbReference type="AlphaFoldDB" id="A0A3A3YY49"/>
<dbReference type="GO" id="GO:0009088">
    <property type="term" value="P:threonine biosynthetic process"/>
    <property type="evidence" value="ECO:0007669"/>
    <property type="project" value="TreeGrafter"/>
</dbReference>
<dbReference type="InterPro" id="IPR002575">
    <property type="entry name" value="Aminoglycoside_PTrfase"/>
</dbReference>
<evidence type="ECO:0000313" key="3">
    <source>
        <dbReference type="EMBL" id="RJK92967.1"/>
    </source>
</evidence>